<proteinExistence type="predicted"/>
<dbReference type="GO" id="GO:0005524">
    <property type="term" value="F:ATP binding"/>
    <property type="evidence" value="ECO:0007669"/>
    <property type="project" value="InterPro"/>
</dbReference>
<organism evidence="2 3">
    <name type="scientific">Butyrivibrio fibrisolvens</name>
    <dbReference type="NCBI Taxonomy" id="831"/>
    <lineage>
        <taxon>Bacteria</taxon>
        <taxon>Bacillati</taxon>
        <taxon>Bacillota</taxon>
        <taxon>Clostridia</taxon>
        <taxon>Lachnospirales</taxon>
        <taxon>Lachnospiraceae</taxon>
        <taxon>Butyrivibrio</taxon>
    </lineage>
</organism>
<dbReference type="RefSeq" id="WP_081357253.1">
    <property type="nucleotide sequence ID" value="NZ_FOGJ01000053.1"/>
</dbReference>
<gene>
    <name evidence="2" type="ORF">SAMN04487884_1537</name>
</gene>
<dbReference type="InterPro" id="IPR027417">
    <property type="entry name" value="P-loop_NTPase"/>
</dbReference>
<accession>A0A1H9XAQ1</accession>
<dbReference type="EMBL" id="FOGJ01000053">
    <property type="protein sequence ID" value="SES43288.1"/>
    <property type="molecule type" value="Genomic_DNA"/>
</dbReference>
<name>A0A1H9XAQ1_BUTFI</name>
<dbReference type="InterPro" id="IPR011579">
    <property type="entry name" value="ATPase_dom"/>
</dbReference>
<evidence type="ECO:0000313" key="3">
    <source>
        <dbReference type="Proteomes" id="UP000182584"/>
    </source>
</evidence>
<dbReference type="AlphaFoldDB" id="A0A1H9XAQ1"/>
<dbReference type="Gene3D" id="3.40.50.300">
    <property type="entry name" value="P-loop containing nucleotide triphosphate hydrolases"/>
    <property type="match status" value="1"/>
</dbReference>
<sequence length="472" mass="54927">MIGREKEKNVLEDCLNSNRPEFLALYGRRRVGKTYLIKEFFDNTFSFYSTGVYKCNTKQQLRVFKEALTKYGDATETIPKDWFEAFSRLERLLEQDTVKREYRSGKRIVFLDELPWMDTARSNFKSALDYFWNSWGSSQKDLVLIVCGSATSWIIKNIVEDNGGFYNRLTQKMHLMPFSLNECEQLLISNGLKLSRKQIVESYMILGGIPYYLNYLKPGLSLSQNIDKLFFGEDGPLRYEFNQLFSSLFKNSDQYVAIIKELSKNKSGLTRSELIDSKHVVEGKELTRCLDDLCQCGFIRAYTDFTRKTNGKYYQLIDPLTLFHLSFLEQKRIDSWMEFVGTPAYYTWCGLAFERVCLLHINQIKKALEIAGVSSNTFAWRSKKSKPGAQIDLLIDRKDDVINLCEIKYSVEEFEIDSNYEKELIHKAECFRHETATKKALWTTMITYAGLKKTTIKDIVACELTGNDLFRD</sequence>
<evidence type="ECO:0000259" key="1">
    <source>
        <dbReference type="Pfam" id="PF01637"/>
    </source>
</evidence>
<dbReference type="Proteomes" id="UP000182584">
    <property type="component" value="Unassembled WGS sequence"/>
</dbReference>
<dbReference type="PANTHER" id="PTHR34704:SF1">
    <property type="entry name" value="ATPASE"/>
    <property type="match status" value="1"/>
</dbReference>
<feature type="domain" description="ATPase" evidence="1">
    <location>
        <begin position="4"/>
        <end position="216"/>
    </location>
</feature>
<evidence type="ECO:0000313" key="2">
    <source>
        <dbReference type="EMBL" id="SES43288.1"/>
    </source>
</evidence>
<reference evidence="2 3" key="1">
    <citation type="submission" date="2016-10" db="EMBL/GenBank/DDBJ databases">
        <authorList>
            <person name="de Groot N.N."/>
        </authorList>
    </citation>
    <scope>NUCLEOTIDE SEQUENCE [LARGE SCALE GENOMIC DNA]</scope>
    <source>
        <strain evidence="2 3">AR40</strain>
    </source>
</reference>
<dbReference type="OrthoDB" id="9813134at2"/>
<protein>
    <recommendedName>
        <fullName evidence="1">ATPase domain-containing protein</fullName>
    </recommendedName>
</protein>
<dbReference type="Pfam" id="PF01637">
    <property type="entry name" value="ATPase_2"/>
    <property type="match status" value="1"/>
</dbReference>
<dbReference type="SUPFAM" id="SSF52540">
    <property type="entry name" value="P-loop containing nucleoside triphosphate hydrolases"/>
    <property type="match status" value="1"/>
</dbReference>
<dbReference type="PANTHER" id="PTHR34704">
    <property type="entry name" value="ATPASE"/>
    <property type="match status" value="1"/>
</dbReference>